<keyword evidence="3 9" id="KW-0808">Transferase</keyword>
<dbReference type="PANTHER" id="PTHR43867:SF2">
    <property type="entry name" value="CELLULOSE SYNTHASE CATALYTIC SUBUNIT A [UDP-FORMING]"/>
    <property type="match status" value="1"/>
</dbReference>
<dbReference type="RefSeq" id="XP_046076985.1">
    <property type="nucleotide sequence ID" value="XM_046210603.1"/>
</dbReference>
<protein>
    <submittedName>
        <fullName evidence="9">Nucleotide-diphospho-sugar transferase</fullName>
    </submittedName>
</protein>
<feature type="transmembrane region" description="Helical" evidence="7">
    <location>
        <begin position="444"/>
        <end position="472"/>
    </location>
</feature>
<evidence type="ECO:0000313" key="9">
    <source>
        <dbReference type="EMBL" id="KAH8703967.1"/>
    </source>
</evidence>
<accession>A0AAD4Q2R8</accession>
<comment type="caution">
    <text evidence="9">The sequence shown here is derived from an EMBL/GenBank/DDBJ whole genome shotgun (WGS) entry which is preliminary data.</text>
</comment>
<evidence type="ECO:0000256" key="3">
    <source>
        <dbReference type="ARBA" id="ARBA00022679"/>
    </source>
</evidence>
<dbReference type="Pfam" id="PF13632">
    <property type="entry name" value="Glyco_trans_2_3"/>
    <property type="match status" value="1"/>
</dbReference>
<dbReference type="AlphaFoldDB" id="A0AAD4Q2R8"/>
<dbReference type="InterPro" id="IPR050321">
    <property type="entry name" value="Glycosyltr_2/OpgH_subfam"/>
</dbReference>
<dbReference type="PANTHER" id="PTHR43867">
    <property type="entry name" value="CELLULOSE SYNTHASE CATALYTIC SUBUNIT A [UDP-FORMING]"/>
    <property type="match status" value="1"/>
</dbReference>
<evidence type="ECO:0000256" key="4">
    <source>
        <dbReference type="ARBA" id="ARBA00022692"/>
    </source>
</evidence>
<dbReference type="Gene3D" id="3.90.550.10">
    <property type="entry name" value="Spore Coat Polysaccharide Biosynthesis Protein SpsA, Chain A"/>
    <property type="match status" value="1"/>
</dbReference>
<feature type="transmembrane region" description="Helical" evidence="7">
    <location>
        <begin position="91"/>
        <end position="113"/>
    </location>
</feature>
<dbReference type="InterPro" id="IPR029044">
    <property type="entry name" value="Nucleotide-diphossugar_trans"/>
</dbReference>
<proteinExistence type="predicted"/>
<evidence type="ECO:0000256" key="7">
    <source>
        <dbReference type="SAM" id="Phobius"/>
    </source>
</evidence>
<keyword evidence="10" id="KW-1185">Reference proteome</keyword>
<evidence type="ECO:0000313" key="10">
    <source>
        <dbReference type="Proteomes" id="UP001201262"/>
    </source>
</evidence>
<evidence type="ECO:0000256" key="2">
    <source>
        <dbReference type="ARBA" id="ARBA00022676"/>
    </source>
</evidence>
<comment type="subcellular location">
    <subcellularLocation>
        <location evidence="1">Membrane</location>
        <topology evidence="1">Multi-pass membrane protein</topology>
    </subcellularLocation>
</comment>
<feature type="transmembrane region" description="Helical" evidence="7">
    <location>
        <begin position="417"/>
        <end position="437"/>
    </location>
</feature>
<evidence type="ECO:0000259" key="8">
    <source>
        <dbReference type="Pfam" id="PF13632"/>
    </source>
</evidence>
<dbReference type="GO" id="GO:0016757">
    <property type="term" value="F:glycosyltransferase activity"/>
    <property type="evidence" value="ECO:0007669"/>
    <property type="project" value="UniProtKB-KW"/>
</dbReference>
<name>A0AAD4Q2R8_9EURO</name>
<gene>
    <name evidence="9" type="ORF">BGW36DRAFT_288716</name>
</gene>
<dbReference type="EMBL" id="JAJTJA010000002">
    <property type="protein sequence ID" value="KAH8703967.1"/>
    <property type="molecule type" value="Genomic_DNA"/>
</dbReference>
<dbReference type="SUPFAM" id="SSF53448">
    <property type="entry name" value="Nucleotide-diphospho-sugar transferases"/>
    <property type="match status" value="1"/>
</dbReference>
<keyword evidence="5 7" id="KW-1133">Transmembrane helix</keyword>
<evidence type="ECO:0000256" key="5">
    <source>
        <dbReference type="ARBA" id="ARBA00022989"/>
    </source>
</evidence>
<organism evidence="9 10">
    <name type="scientific">Talaromyces proteolyticus</name>
    <dbReference type="NCBI Taxonomy" id="1131652"/>
    <lineage>
        <taxon>Eukaryota</taxon>
        <taxon>Fungi</taxon>
        <taxon>Dikarya</taxon>
        <taxon>Ascomycota</taxon>
        <taxon>Pezizomycotina</taxon>
        <taxon>Eurotiomycetes</taxon>
        <taxon>Eurotiomycetidae</taxon>
        <taxon>Eurotiales</taxon>
        <taxon>Trichocomaceae</taxon>
        <taxon>Talaromyces</taxon>
        <taxon>Talaromyces sect. Bacilispori</taxon>
    </lineage>
</organism>
<keyword evidence="2" id="KW-0328">Glycosyltransferase</keyword>
<sequence>MEKPVNTKETSFEVTASSSGASQLAIERGTEKPTRSGNLYSSLKKLFHDVVWTFNTASDGVQDWTPFFLVLSYFVFSTTIYMNATSGIMKVFWFLYLMTNTYIASATVIEAVMSTGAFHDAKKTVEKVAKKNWQFPTLDSDLLKLDIIIVAYLPNEQDIVMDRVTYLLEEIIYPRDKLRINLIYNTPYAIQPLEDELHELARRNPGNLRVIKVPNSTSKADNINYYCMMNGIDADVSAIFDCDHYPHPYAPRWAMERFAKDKSVDIVQGRCVILNANDNLMTSMIGIEFDKIYAVSHPGRAAMFNFGLFCGSNGYWRTSLLRELKMDDTMLTEDIDSALRAFGRGANAVHDLNVTSFELAPVTMSAFWKQRLRWSQGWVQASFRHMHLVWSRSPDSSKHRSLRQRFGILSLLFVRELSYYLITQYLCLVFSIVIIHFPKSGHELYLLLFFQYPVAWWLFLFSLFSFVGTLYVTLHFRSEFTRWYSVPIFAMSYPIQLVLTATLGLFGHARQVSKYVKWNPTPRG</sequence>
<dbReference type="GO" id="GO:0016020">
    <property type="term" value="C:membrane"/>
    <property type="evidence" value="ECO:0007669"/>
    <property type="project" value="UniProtKB-SubCell"/>
</dbReference>
<feature type="domain" description="Glycosyltransferase 2-like" evidence="8">
    <location>
        <begin position="241"/>
        <end position="459"/>
    </location>
</feature>
<feature type="transmembrane region" description="Helical" evidence="7">
    <location>
        <begin position="64"/>
        <end position="84"/>
    </location>
</feature>
<reference evidence="9" key="1">
    <citation type="submission" date="2021-12" db="EMBL/GenBank/DDBJ databases">
        <title>Convergent genome expansion in fungi linked to evolution of root-endophyte symbiosis.</title>
        <authorList>
            <consortium name="DOE Joint Genome Institute"/>
            <person name="Ke Y.-H."/>
            <person name="Bonito G."/>
            <person name="Liao H.-L."/>
            <person name="Looney B."/>
            <person name="Rojas-Flechas A."/>
            <person name="Nash J."/>
            <person name="Hameed K."/>
            <person name="Schadt C."/>
            <person name="Martin F."/>
            <person name="Crous P.W."/>
            <person name="Miettinen O."/>
            <person name="Magnuson J.K."/>
            <person name="Labbe J."/>
            <person name="Jacobson D."/>
            <person name="Doktycz M.J."/>
            <person name="Veneault-Fourrey C."/>
            <person name="Kuo A."/>
            <person name="Mondo S."/>
            <person name="Calhoun S."/>
            <person name="Riley R."/>
            <person name="Ohm R."/>
            <person name="LaButti K."/>
            <person name="Andreopoulos B."/>
            <person name="Pangilinan J."/>
            <person name="Nolan M."/>
            <person name="Tritt A."/>
            <person name="Clum A."/>
            <person name="Lipzen A."/>
            <person name="Daum C."/>
            <person name="Barry K."/>
            <person name="Grigoriev I.V."/>
            <person name="Vilgalys R."/>
        </authorList>
    </citation>
    <scope>NUCLEOTIDE SEQUENCE</scope>
    <source>
        <strain evidence="9">PMI_201</strain>
    </source>
</reference>
<evidence type="ECO:0000256" key="6">
    <source>
        <dbReference type="ARBA" id="ARBA00023136"/>
    </source>
</evidence>
<dbReference type="GeneID" id="70240890"/>
<keyword evidence="6 7" id="KW-0472">Membrane</keyword>
<evidence type="ECO:0000256" key="1">
    <source>
        <dbReference type="ARBA" id="ARBA00004141"/>
    </source>
</evidence>
<feature type="transmembrane region" description="Helical" evidence="7">
    <location>
        <begin position="484"/>
        <end position="507"/>
    </location>
</feature>
<dbReference type="InterPro" id="IPR001173">
    <property type="entry name" value="Glyco_trans_2-like"/>
</dbReference>
<keyword evidence="4 7" id="KW-0812">Transmembrane</keyword>
<dbReference type="CDD" id="cd06423">
    <property type="entry name" value="CESA_like"/>
    <property type="match status" value="1"/>
</dbReference>
<dbReference type="Proteomes" id="UP001201262">
    <property type="component" value="Unassembled WGS sequence"/>
</dbReference>